<reference evidence="7" key="1">
    <citation type="submission" date="2016-10" db="EMBL/GenBank/DDBJ databases">
        <authorList>
            <person name="Varghese N."/>
            <person name="Submissions S."/>
        </authorList>
    </citation>
    <scope>NUCLEOTIDE SEQUENCE [LARGE SCALE GENOMIC DNA]</scope>
    <source>
        <strain evidence="7">DSM 23317</strain>
    </source>
</reference>
<keyword evidence="7" id="KW-1185">Reference proteome</keyword>
<gene>
    <name evidence="6" type="ORF">SAMN04488540_11344</name>
</gene>
<dbReference type="InterPro" id="IPR036390">
    <property type="entry name" value="WH_DNA-bd_sf"/>
</dbReference>
<evidence type="ECO:0000256" key="1">
    <source>
        <dbReference type="ARBA" id="ARBA00009437"/>
    </source>
</evidence>
<dbReference type="Gene3D" id="1.10.10.10">
    <property type="entry name" value="Winged helix-like DNA-binding domain superfamily/Winged helix DNA-binding domain"/>
    <property type="match status" value="1"/>
</dbReference>
<accession>A0A1G8WFC1</accession>
<feature type="domain" description="HTH lysR-type" evidence="5">
    <location>
        <begin position="2"/>
        <end position="59"/>
    </location>
</feature>
<dbReference type="Pfam" id="PF03466">
    <property type="entry name" value="LysR_substrate"/>
    <property type="match status" value="1"/>
</dbReference>
<dbReference type="Gene3D" id="3.40.190.10">
    <property type="entry name" value="Periplasmic binding protein-like II"/>
    <property type="match status" value="2"/>
</dbReference>
<dbReference type="Pfam" id="PF00126">
    <property type="entry name" value="HTH_1"/>
    <property type="match status" value="1"/>
</dbReference>
<dbReference type="PRINTS" id="PR00039">
    <property type="entry name" value="HTHLYSR"/>
</dbReference>
<proteinExistence type="inferred from homology"/>
<dbReference type="Proteomes" id="UP000199527">
    <property type="component" value="Unassembled WGS sequence"/>
</dbReference>
<dbReference type="FunFam" id="1.10.10.10:FF:000001">
    <property type="entry name" value="LysR family transcriptional regulator"/>
    <property type="match status" value="1"/>
</dbReference>
<dbReference type="InterPro" id="IPR000847">
    <property type="entry name" value="LysR_HTH_N"/>
</dbReference>
<dbReference type="PROSITE" id="PS50931">
    <property type="entry name" value="HTH_LYSR"/>
    <property type="match status" value="1"/>
</dbReference>
<dbReference type="OrthoDB" id="5289754at2"/>
<keyword evidence="3 6" id="KW-0238">DNA-binding</keyword>
<dbReference type="AlphaFoldDB" id="A0A1G8WFC1"/>
<evidence type="ECO:0000313" key="6">
    <source>
        <dbReference type="EMBL" id="SDJ76866.1"/>
    </source>
</evidence>
<dbReference type="InterPro" id="IPR036388">
    <property type="entry name" value="WH-like_DNA-bd_sf"/>
</dbReference>
<keyword evidence="4" id="KW-0804">Transcription</keyword>
<evidence type="ECO:0000259" key="5">
    <source>
        <dbReference type="PROSITE" id="PS50931"/>
    </source>
</evidence>
<dbReference type="SUPFAM" id="SSF53850">
    <property type="entry name" value="Periplasmic binding protein-like II"/>
    <property type="match status" value="1"/>
</dbReference>
<protein>
    <submittedName>
        <fullName evidence="6">DNA-binding transcriptional regulator, LysR family</fullName>
    </submittedName>
</protein>
<evidence type="ECO:0000313" key="7">
    <source>
        <dbReference type="Proteomes" id="UP000199527"/>
    </source>
</evidence>
<dbReference type="EMBL" id="FNEM01000013">
    <property type="protein sequence ID" value="SDJ76866.1"/>
    <property type="molecule type" value="Genomic_DNA"/>
</dbReference>
<comment type="similarity">
    <text evidence="1">Belongs to the LysR transcriptional regulatory family.</text>
</comment>
<dbReference type="PANTHER" id="PTHR30126:SF99">
    <property type="entry name" value="TRANSCRIPTIONAL REGULATOR LYSR FAMILY"/>
    <property type="match status" value="1"/>
</dbReference>
<keyword evidence="2" id="KW-0805">Transcription regulation</keyword>
<evidence type="ECO:0000256" key="4">
    <source>
        <dbReference type="ARBA" id="ARBA00023163"/>
    </source>
</evidence>
<dbReference type="CDD" id="cd05466">
    <property type="entry name" value="PBP2_LTTR_substrate"/>
    <property type="match status" value="1"/>
</dbReference>
<sequence length="291" mass="32674">MLNLNWLQTYVTLVETGHFTHTADKLAMTQPGVSQHIKKLEQHFGQPLLIREGKRFDLTQSGRDVYQQAQRTLAELSGLEQQLSTDDPFNGPVRFASPGSLGLKLYPELLALQQQHPSLSIDYTFAPNEGVERDLVARKLDIGLITRPGDKSDLAYRPFAEEPLFLVTPAHIDAPDWATLMALGYIDHPDGAHHAGMLLGSNFEQYQQLSQLPKRGFCNHISMILEPVSRGLGFTVLPRYAVAAFPRPDEIAVHTLPQPVSESIYLVQRRHQPLPTRIRFLIEAITPMLSE</sequence>
<dbReference type="GO" id="GO:0003700">
    <property type="term" value="F:DNA-binding transcription factor activity"/>
    <property type="evidence" value="ECO:0007669"/>
    <property type="project" value="InterPro"/>
</dbReference>
<dbReference type="PANTHER" id="PTHR30126">
    <property type="entry name" value="HTH-TYPE TRANSCRIPTIONAL REGULATOR"/>
    <property type="match status" value="1"/>
</dbReference>
<dbReference type="InterPro" id="IPR005119">
    <property type="entry name" value="LysR_subst-bd"/>
</dbReference>
<evidence type="ECO:0000256" key="3">
    <source>
        <dbReference type="ARBA" id="ARBA00023125"/>
    </source>
</evidence>
<name>A0A1G8WFC1_9GAMM</name>
<dbReference type="SUPFAM" id="SSF46785">
    <property type="entry name" value="Winged helix' DNA-binding domain"/>
    <property type="match status" value="1"/>
</dbReference>
<dbReference type="RefSeq" id="WP_090366529.1">
    <property type="nucleotide sequence ID" value="NZ_FNEM01000013.1"/>
</dbReference>
<evidence type="ECO:0000256" key="2">
    <source>
        <dbReference type="ARBA" id="ARBA00023015"/>
    </source>
</evidence>
<organism evidence="6 7">
    <name type="scientific">Ferrimonas sediminum</name>
    <dbReference type="NCBI Taxonomy" id="718193"/>
    <lineage>
        <taxon>Bacteria</taxon>
        <taxon>Pseudomonadati</taxon>
        <taxon>Pseudomonadota</taxon>
        <taxon>Gammaproteobacteria</taxon>
        <taxon>Alteromonadales</taxon>
        <taxon>Ferrimonadaceae</taxon>
        <taxon>Ferrimonas</taxon>
    </lineage>
</organism>
<dbReference type="GO" id="GO:0000976">
    <property type="term" value="F:transcription cis-regulatory region binding"/>
    <property type="evidence" value="ECO:0007669"/>
    <property type="project" value="TreeGrafter"/>
</dbReference>